<dbReference type="RefSeq" id="XP_033381022.1">
    <property type="nucleotide sequence ID" value="XM_033522454.1"/>
</dbReference>
<dbReference type="AlphaFoldDB" id="A0A6A5XIA2"/>
<feature type="transmembrane region" description="Helical" evidence="1">
    <location>
        <begin position="52"/>
        <end position="70"/>
    </location>
</feature>
<dbReference type="EMBL" id="ML978072">
    <property type="protein sequence ID" value="KAF2012683.1"/>
    <property type="molecule type" value="Genomic_DNA"/>
</dbReference>
<keyword evidence="1" id="KW-0472">Membrane</keyword>
<evidence type="ECO:0000256" key="1">
    <source>
        <dbReference type="SAM" id="Phobius"/>
    </source>
</evidence>
<keyword evidence="3" id="KW-1185">Reference proteome</keyword>
<keyword evidence="1" id="KW-0812">Transmembrane</keyword>
<gene>
    <name evidence="2" type="ORF">BU24DRAFT_256998</name>
</gene>
<accession>A0A6A5XIA2</accession>
<keyword evidence="1" id="KW-1133">Transmembrane helix</keyword>
<proteinExistence type="predicted"/>
<evidence type="ECO:0000313" key="2">
    <source>
        <dbReference type="EMBL" id="KAF2012683.1"/>
    </source>
</evidence>
<organism evidence="2 3">
    <name type="scientific">Aaosphaeria arxii CBS 175.79</name>
    <dbReference type="NCBI Taxonomy" id="1450172"/>
    <lineage>
        <taxon>Eukaryota</taxon>
        <taxon>Fungi</taxon>
        <taxon>Dikarya</taxon>
        <taxon>Ascomycota</taxon>
        <taxon>Pezizomycotina</taxon>
        <taxon>Dothideomycetes</taxon>
        <taxon>Pleosporomycetidae</taxon>
        <taxon>Pleosporales</taxon>
        <taxon>Pleosporales incertae sedis</taxon>
        <taxon>Aaosphaeria</taxon>
    </lineage>
</organism>
<evidence type="ECO:0000313" key="3">
    <source>
        <dbReference type="Proteomes" id="UP000799778"/>
    </source>
</evidence>
<dbReference type="GeneID" id="54279851"/>
<name>A0A6A5XIA2_9PLEO</name>
<reference evidence="2" key="1">
    <citation type="journal article" date="2020" name="Stud. Mycol.">
        <title>101 Dothideomycetes genomes: a test case for predicting lifestyles and emergence of pathogens.</title>
        <authorList>
            <person name="Haridas S."/>
            <person name="Albert R."/>
            <person name="Binder M."/>
            <person name="Bloem J."/>
            <person name="Labutti K."/>
            <person name="Salamov A."/>
            <person name="Andreopoulos B."/>
            <person name="Baker S."/>
            <person name="Barry K."/>
            <person name="Bills G."/>
            <person name="Bluhm B."/>
            <person name="Cannon C."/>
            <person name="Castanera R."/>
            <person name="Culley D."/>
            <person name="Daum C."/>
            <person name="Ezra D."/>
            <person name="Gonzalez J."/>
            <person name="Henrissat B."/>
            <person name="Kuo A."/>
            <person name="Liang C."/>
            <person name="Lipzen A."/>
            <person name="Lutzoni F."/>
            <person name="Magnuson J."/>
            <person name="Mondo S."/>
            <person name="Nolan M."/>
            <person name="Ohm R."/>
            <person name="Pangilinan J."/>
            <person name="Park H.-J."/>
            <person name="Ramirez L."/>
            <person name="Alfaro M."/>
            <person name="Sun H."/>
            <person name="Tritt A."/>
            <person name="Yoshinaga Y."/>
            <person name="Zwiers L.-H."/>
            <person name="Turgeon B."/>
            <person name="Goodwin S."/>
            <person name="Spatafora J."/>
            <person name="Crous P."/>
            <person name="Grigoriev I."/>
        </authorList>
    </citation>
    <scope>NUCLEOTIDE SEQUENCE</scope>
    <source>
        <strain evidence="2">CBS 175.79</strain>
    </source>
</reference>
<sequence>MINFRTRIHTDTHARTGDTDTQTPTRIACSQTGGRLVMDSWPWFIVMDMVRVRVRFIIIIIVLIIVVVARRSTWKPKLQPRIGTKKERRELIDHACSSVSAQTMTFFLFLSSHGSVSGRAW</sequence>
<dbReference type="Proteomes" id="UP000799778">
    <property type="component" value="Unassembled WGS sequence"/>
</dbReference>
<protein>
    <submittedName>
        <fullName evidence="2">Uncharacterized protein</fullName>
    </submittedName>
</protein>